<name>A0A4R2LCU6_9BACE</name>
<gene>
    <name evidence="2" type="ORF">EV202_1494</name>
</gene>
<evidence type="ECO:0000313" key="3">
    <source>
        <dbReference type="Proteomes" id="UP000295600"/>
    </source>
</evidence>
<dbReference type="EMBL" id="SLXB01000049">
    <property type="protein sequence ID" value="TCO85680.1"/>
    <property type="molecule type" value="Genomic_DNA"/>
</dbReference>
<evidence type="ECO:0000313" key="2">
    <source>
        <dbReference type="EMBL" id="TCO85680.1"/>
    </source>
</evidence>
<evidence type="ECO:0000256" key="1">
    <source>
        <dbReference type="SAM" id="MobiDB-lite"/>
    </source>
</evidence>
<organism evidence="2 3">
    <name type="scientific">Prevotella heparinolytica</name>
    <dbReference type="NCBI Taxonomy" id="28113"/>
    <lineage>
        <taxon>Bacteria</taxon>
        <taxon>Pseudomonadati</taxon>
        <taxon>Bacteroidota</taxon>
        <taxon>Bacteroidia</taxon>
        <taxon>Bacteroidales</taxon>
        <taxon>Bacteroidaceae</taxon>
        <taxon>Bacteroides</taxon>
    </lineage>
</organism>
<reference evidence="2 3" key="1">
    <citation type="submission" date="2019-03" db="EMBL/GenBank/DDBJ databases">
        <title>Genomic Encyclopedia of Type Strains, Phase IV (KMG-IV): sequencing the most valuable type-strain genomes for metagenomic binning, comparative biology and taxonomic classification.</title>
        <authorList>
            <person name="Goeker M."/>
        </authorList>
    </citation>
    <scope>NUCLEOTIDE SEQUENCE [LARGE SCALE GENOMIC DNA]</scope>
    <source>
        <strain evidence="2 3">DSM 23917</strain>
    </source>
</reference>
<sequence length="94" mass="11235">MTYSTDRNRRLKELTARFETSADRIRELQDAILENVGTMTPAELDRHLDALRAEHVRYDNIDLELLRMTSSRKKEENKDKQRRRAKEASARIRY</sequence>
<accession>A0A4R2LCU6</accession>
<feature type="region of interest" description="Disordered" evidence="1">
    <location>
        <begin position="69"/>
        <end position="94"/>
    </location>
</feature>
<dbReference type="AlphaFoldDB" id="A0A4R2LCU6"/>
<protein>
    <submittedName>
        <fullName evidence="2">Uncharacterized protein</fullName>
    </submittedName>
</protein>
<comment type="caution">
    <text evidence="2">The sequence shown here is derived from an EMBL/GenBank/DDBJ whole genome shotgun (WGS) entry which is preliminary data.</text>
</comment>
<proteinExistence type="predicted"/>
<dbReference type="Proteomes" id="UP000295600">
    <property type="component" value="Unassembled WGS sequence"/>
</dbReference>